<organism evidence="3 4">
    <name type="scientific">Candidatus Corynebacterium avicola</name>
    <dbReference type="NCBI Taxonomy" id="2838527"/>
    <lineage>
        <taxon>Bacteria</taxon>
        <taxon>Bacillati</taxon>
        <taxon>Actinomycetota</taxon>
        <taxon>Actinomycetes</taxon>
        <taxon>Mycobacteriales</taxon>
        <taxon>Corynebacteriaceae</taxon>
        <taxon>Corynebacterium</taxon>
    </lineage>
</organism>
<feature type="domain" description="N-acetyltransferase" evidence="2">
    <location>
        <begin position="17"/>
        <end position="103"/>
    </location>
</feature>
<dbReference type="Proteomes" id="UP000824190">
    <property type="component" value="Unassembled WGS sequence"/>
</dbReference>
<evidence type="ECO:0000313" key="3">
    <source>
        <dbReference type="EMBL" id="HIW92408.1"/>
    </source>
</evidence>
<gene>
    <name evidence="3" type="ORF">H9870_12215</name>
</gene>
<evidence type="ECO:0000259" key="1">
    <source>
        <dbReference type="PROSITE" id="PS51186"/>
    </source>
</evidence>
<accession>A0A9D1RSE4</accession>
<sequence length="119" mass="12821">MAELTDKTGAPVEVRVTDKGNAYAVYLAADGTRLGAAYFVDRDDQRIFHHTLVGDEYAGRGLGSVLVRAALEDTRAQGMTVVPSCQFVASWIEKNGYDGPVSSPTEDANEYVLQHAGEV</sequence>
<proteinExistence type="predicted"/>
<dbReference type="Gene3D" id="3.40.630.30">
    <property type="match status" value="1"/>
</dbReference>
<reference evidence="3" key="2">
    <citation type="submission" date="2021-04" db="EMBL/GenBank/DDBJ databases">
        <authorList>
            <person name="Gilroy R."/>
        </authorList>
    </citation>
    <scope>NUCLEOTIDE SEQUENCE</scope>
    <source>
        <strain evidence="3">CHK32-1732</strain>
    </source>
</reference>
<dbReference type="EMBL" id="DXGC01000103">
    <property type="protein sequence ID" value="HIW92408.1"/>
    <property type="molecule type" value="Genomic_DNA"/>
</dbReference>
<name>A0A9D1RSE4_9CORY</name>
<feature type="domain" description="N-acetyltransferase" evidence="1">
    <location>
        <begin position="1"/>
        <end position="118"/>
    </location>
</feature>
<dbReference type="InterPro" id="IPR031165">
    <property type="entry name" value="GNAT_YJDJ"/>
</dbReference>
<dbReference type="GO" id="GO:0016747">
    <property type="term" value="F:acyltransferase activity, transferring groups other than amino-acyl groups"/>
    <property type="evidence" value="ECO:0007669"/>
    <property type="project" value="InterPro"/>
</dbReference>
<dbReference type="AlphaFoldDB" id="A0A9D1RSE4"/>
<dbReference type="Pfam" id="PF14542">
    <property type="entry name" value="Acetyltransf_CG"/>
    <property type="match status" value="1"/>
</dbReference>
<dbReference type="PROSITE" id="PS51186">
    <property type="entry name" value="GNAT"/>
    <property type="match status" value="1"/>
</dbReference>
<dbReference type="InterPro" id="IPR016181">
    <property type="entry name" value="Acyl_CoA_acyltransferase"/>
</dbReference>
<protein>
    <submittedName>
        <fullName evidence="3">N-acetyltransferase</fullName>
    </submittedName>
</protein>
<dbReference type="SUPFAM" id="SSF55729">
    <property type="entry name" value="Acyl-CoA N-acyltransferases (Nat)"/>
    <property type="match status" value="1"/>
</dbReference>
<comment type="caution">
    <text evidence="3">The sequence shown here is derived from an EMBL/GenBank/DDBJ whole genome shotgun (WGS) entry which is preliminary data.</text>
</comment>
<dbReference type="PROSITE" id="PS51729">
    <property type="entry name" value="GNAT_YJDJ"/>
    <property type="match status" value="1"/>
</dbReference>
<dbReference type="InterPro" id="IPR045057">
    <property type="entry name" value="Gcn5-rel_NAT"/>
</dbReference>
<dbReference type="InterPro" id="IPR000182">
    <property type="entry name" value="GNAT_dom"/>
</dbReference>
<evidence type="ECO:0000259" key="2">
    <source>
        <dbReference type="PROSITE" id="PS51729"/>
    </source>
</evidence>
<evidence type="ECO:0000313" key="4">
    <source>
        <dbReference type="Proteomes" id="UP000824190"/>
    </source>
</evidence>
<dbReference type="PANTHER" id="PTHR31435:SF10">
    <property type="entry name" value="BSR4717 PROTEIN"/>
    <property type="match status" value="1"/>
</dbReference>
<dbReference type="PANTHER" id="PTHR31435">
    <property type="entry name" value="PROTEIN NATD1"/>
    <property type="match status" value="1"/>
</dbReference>
<reference evidence="3" key="1">
    <citation type="journal article" date="2021" name="PeerJ">
        <title>Extensive microbial diversity within the chicken gut microbiome revealed by metagenomics and culture.</title>
        <authorList>
            <person name="Gilroy R."/>
            <person name="Ravi A."/>
            <person name="Getino M."/>
            <person name="Pursley I."/>
            <person name="Horton D.L."/>
            <person name="Alikhan N.F."/>
            <person name="Baker D."/>
            <person name="Gharbi K."/>
            <person name="Hall N."/>
            <person name="Watson M."/>
            <person name="Adriaenssens E.M."/>
            <person name="Foster-Nyarko E."/>
            <person name="Jarju S."/>
            <person name="Secka A."/>
            <person name="Antonio M."/>
            <person name="Oren A."/>
            <person name="Chaudhuri R.R."/>
            <person name="La Ragione R."/>
            <person name="Hildebrand F."/>
            <person name="Pallen M.J."/>
        </authorList>
    </citation>
    <scope>NUCLEOTIDE SEQUENCE</scope>
    <source>
        <strain evidence="3">CHK32-1732</strain>
    </source>
</reference>